<name>A0A0C2WBV5_9BACL</name>
<comment type="caution">
    <text evidence="1">The sequence shown here is derived from an EMBL/GenBank/DDBJ whole genome shotgun (WGS) entry which is preliminary data.</text>
</comment>
<dbReference type="EMBL" id="JXRQ01000008">
    <property type="protein sequence ID" value="KIL53508.1"/>
    <property type="molecule type" value="Genomic_DNA"/>
</dbReference>
<reference evidence="1 2" key="1">
    <citation type="submission" date="2015-01" db="EMBL/GenBank/DDBJ databases">
        <title>Genome sequence of Jeotgalibacillus alimentarius.</title>
        <authorList>
            <person name="Goh K.M."/>
            <person name="Chan K.-G."/>
            <person name="Yaakop A.S."/>
            <person name="Ee R."/>
            <person name="Gan H.M."/>
            <person name="Chan C.S."/>
        </authorList>
    </citation>
    <scope>NUCLEOTIDE SEQUENCE [LARGE SCALE GENOMIC DNA]</scope>
    <source>
        <strain evidence="1 2">YKJ-13</strain>
    </source>
</reference>
<protein>
    <submittedName>
        <fullName evidence="1">Uncharacterized protein</fullName>
    </submittedName>
</protein>
<evidence type="ECO:0000313" key="2">
    <source>
        <dbReference type="Proteomes" id="UP000031950"/>
    </source>
</evidence>
<keyword evidence="2" id="KW-1185">Reference proteome</keyword>
<organism evidence="1 2">
    <name type="scientific">Jeotgalibacillus alimentarius</name>
    <dbReference type="NCBI Taxonomy" id="135826"/>
    <lineage>
        <taxon>Bacteria</taxon>
        <taxon>Bacillati</taxon>
        <taxon>Bacillota</taxon>
        <taxon>Bacilli</taxon>
        <taxon>Bacillales</taxon>
        <taxon>Caryophanaceae</taxon>
        <taxon>Jeotgalibacillus</taxon>
    </lineage>
</organism>
<gene>
    <name evidence="1" type="ORF">KP77_04840</name>
</gene>
<dbReference type="STRING" id="135826.KP77_04840"/>
<proteinExistence type="predicted"/>
<dbReference type="AlphaFoldDB" id="A0A0C2WBV5"/>
<dbReference type="Proteomes" id="UP000031950">
    <property type="component" value="Unassembled WGS sequence"/>
</dbReference>
<sequence length="43" mass="4857">MSVEIIVEKEAALNFISEILSVSVISREYVYGIKLNRRGVTND</sequence>
<accession>A0A0C2WBV5</accession>
<evidence type="ECO:0000313" key="1">
    <source>
        <dbReference type="EMBL" id="KIL53508.1"/>
    </source>
</evidence>
<dbReference type="PATRIC" id="fig|135826.4.peg.483"/>